<dbReference type="OrthoDB" id="430364at2759"/>
<dbReference type="SUPFAM" id="SSF50729">
    <property type="entry name" value="PH domain-like"/>
    <property type="match status" value="1"/>
</dbReference>
<dbReference type="PROSITE" id="PS50003">
    <property type="entry name" value="PH_DOMAIN"/>
    <property type="match status" value="1"/>
</dbReference>
<organism evidence="2 3">
    <name type="scientific">Anabarilius grahami</name>
    <name type="common">Kanglang fish</name>
    <name type="synonym">Barilius grahami</name>
    <dbReference type="NCBI Taxonomy" id="495550"/>
    <lineage>
        <taxon>Eukaryota</taxon>
        <taxon>Metazoa</taxon>
        <taxon>Chordata</taxon>
        <taxon>Craniata</taxon>
        <taxon>Vertebrata</taxon>
        <taxon>Euteleostomi</taxon>
        <taxon>Actinopterygii</taxon>
        <taxon>Neopterygii</taxon>
        <taxon>Teleostei</taxon>
        <taxon>Ostariophysi</taxon>
        <taxon>Cypriniformes</taxon>
        <taxon>Xenocyprididae</taxon>
        <taxon>Xenocypridinae</taxon>
        <taxon>Xenocypridinae incertae sedis</taxon>
        <taxon>Anabarilius</taxon>
    </lineage>
</organism>
<proteinExistence type="predicted"/>
<sequence length="179" mass="20379">MSDSCGGSLMEWFEHGVLLVRNAVLGPYWTHGVAVEELSLSVHLSVCLLFCRSNFQLHGSVASGVSLHGRLTLIFCSSGGRVKTWKRRWFILTDNCLYYFEYTTDKEPRGIIPLENLSIREVEDKKPNCFELFIPDNKDQVIKACKTEADGRVVEGNHTFYRISAPTAEEKDEWMNSIK</sequence>
<dbReference type="EMBL" id="RJVU01042551">
    <property type="protein sequence ID" value="ROL45703.1"/>
    <property type="molecule type" value="Genomic_DNA"/>
</dbReference>
<dbReference type="InterPro" id="IPR051707">
    <property type="entry name" value="PI-Interact_SigTrans_Reg"/>
</dbReference>
<dbReference type="Gene3D" id="2.30.29.30">
    <property type="entry name" value="Pleckstrin-homology domain (PH domain)/Phosphotyrosine-binding domain (PTB)"/>
    <property type="match status" value="1"/>
</dbReference>
<protein>
    <submittedName>
        <fullName evidence="2">Cytohesin-1</fullName>
    </submittedName>
</protein>
<feature type="domain" description="PH" evidence="1">
    <location>
        <begin position="64"/>
        <end position="179"/>
    </location>
</feature>
<keyword evidence="3" id="KW-1185">Reference proteome</keyword>
<evidence type="ECO:0000259" key="1">
    <source>
        <dbReference type="PROSITE" id="PS50003"/>
    </source>
</evidence>
<accession>A0A3N0YHR4</accession>
<evidence type="ECO:0000313" key="2">
    <source>
        <dbReference type="EMBL" id="ROL45703.1"/>
    </source>
</evidence>
<gene>
    <name evidence="2" type="ORF">DPX16_17819</name>
</gene>
<dbReference type="SMART" id="SM00233">
    <property type="entry name" value="PH"/>
    <property type="match status" value="1"/>
</dbReference>
<dbReference type="AlphaFoldDB" id="A0A3N0YHR4"/>
<name>A0A3N0YHR4_ANAGA</name>
<evidence type="ECO:0000313" key="3">
    <source>
        <dbReference type="Proteomes" id="UP000281406"/>
    </source>
</evidence>
<reference evidence="2 3" key="1">
    <citation type="submission" date="2018-10" db="EMBL/GenBank/DDBJ databases">
        <title>Genome assembly for a Yunnan-Guizhou Plateau 3E fish, Anabarilius grahami (Regan), and its evolutionary and genetic applications.</title>
        <authorList>
            <person name="Jiang W."/>
        </authorList>
    </citation>
    <scope>NUCLEOTIDE SEQUENCE [LARGE SCALE GENOMIC DNA]</scope>
    <source>
        <strain evidence="2">AG-KIZ</strain>
        <tissue evidence="2">Muscle</tissue>
    </source>
</reference>
<dbReference type="CDD" id="cd01252">
    <property type="entry name" value="PH_GRP1-like"/>
    <property type="match status" value="1"/>
</dbReference>
<dbReference type="Proteomes" id="UP000281406">
    <property type="component" value="Unassembled WGS sequence"/>
</dbReference>
<dbReference type="Pfam" id="PF00169">
    <property type="entry name" value="PH"/>
    <property type="match status" value="1"/>
</dbReference>
<dbReference type="PANTHER" id="PTHR14336">
    <property type="entry name" value="TANDEM PH DOMAIN CONTAINING PROTEIN"/>
    <property type="match status" value="1"/>
</dbReference>
<dbReference type="InterPro" id="IPR001849">
    <property type="entry name" value="PH_domain"/>
</dbReference>
<dbReference type="InterPro" id="IPR011993">
    <property type="entry name" value="PH-like_dom_sf"/>
</dbReference>
<comment type="caution">
    <text evidence="2">The sequence shown here is derived from an EMBL/GenBank/DDBJ whole genome shotgun (WGS) entry which is preliminary data.</text>
</comment>